<dbReference type="AlphaFoldDB" id="A0A8C6K9S6"/>
<dbReference type="PANTHER" id="PTHR21255:SF4">
    <property type="entry name" value="DYNEIN LIGHT CHAIN TCTEX-TYPE"/>
    <property type="match status" value="1"/>
</dbReference>
<gene>
    <name evidence="3" type="primary">DYNLT1</name>
    <name evidence="3" type="synonym">dynlt1b</name>
</gene>
<keyword evidence="2" id="KW-0732">Signal</keyword>
<dbReference type="InterPro" id="IPR038586">
    <property type="entry name" value="Tctex-1-like_sf"/>
</dbReference>
<dbReference type="Pfam" id="PF03645">
    <property type="entry name" value="Tctex-1"/>
    <property type="match status" value="1"/>
</dbReference>
<dbReference type="Ensembl" id="ENSNFUT00015002424.1">
    <property type="protein sequence ID" value="ENSNFUP00015002268.1"/>
    <property type="gene ID" value="ENSNFUG00015001216.1"/>
</dbReference>
<protein>
    <submittedName>
        <fullName evidence="3">Dynein light chain Tctex-type 1</fullName>
    </submittedName>
</protein>
<sequence length="121" mass="13827">MKVTIVIILFHLCVVLPLKEKKKHIRSFYFECFKTTIGESSYQHSRVNQWTTIVIEQCLGQLSSLRQPFKYIASCVIMEKTGAGLQAANSCFWDNSTDETCTVHWENSSMHCILTVCSMAI</sequence>
<name>A0A8C6K9S6_NOTFU</name>
<reference evidence="3" key="3">
    <citation type="submission" date="2025-09" db="UniProtKB">
        <authorList>
            <consortium name="Ensembl"/>
        </authorList>
    </citation>
    <scope>IDENTIFICATION</scope>
</reference>
<dbReference type="Proteomes" id="UP000694548">
    <property type="component" value="Chromosome sgr04"/>
</dbReference>
<reference evidence="3" key="1">
    <citation type="submission" date="2014-08" db="EMBL/GenBank/DDBJ databases">
        <authorList>
            <person name="Senf B."/>
            <person name="Petzold A."/>
            <person name="Downie B.R."/>
            <person name="Koch P."/>
            <person name="Platzer M."/>
        </authorList>
    </citation>
    <scope>NUCLEOTIDE SEQUENCE [LARGE SCALE GENOMIC DNA]</scope>
    <source>
        <strain evidence="3">GRZ</strain>
    </source>
</reference>
<dbReference type="GO" id="GO:0005737">
    <property type="term" value="C:cytoplasm"/>
    <property type="evidence" value="ECO:0007669"/>
    <property type="project" value="TreeGrafter"/>
</dbReference>
<evidence type="ECO:0000256" key="1">
    <source>
        <dbReference type="ARBA" id="ARBA00005361"/>
    </source>
</evidence>
<evidence type="ECO:0000313" key="3">
    <source>
        <dbReference type="Ensembl" id="ENSNFUP00015002268.1"/>
    </source>
</evidence>
<dbReference type="InterPro" id="IPR005334">
    <property type="entry name" value="Tctex-1-like"/>
</dbReference>
<feature type="chain" id="PRO_5034670206" evidence="2">
    <location>
        <begin position="18"/>
        <end position="121"/>
    </location>
</feature>
<reference evidence="3" key="2">
    <citation type="submission" date="2025-08" db="UniProtKB">
        <authorList>
            <consortium name="Ensembl"/>
        </authorList>
    </citation>
    <scope>IDENTIFICATION</scope>
</reference>
<dbReference type="PANTHER" id="PTHR21255">
    <property type="entry name" value="T-COMPLEX-ASSOCIATED-TESTIS-EXPRESSED 1/ DYNEIN LIGHT CHAIN"/>
    <property type="match status" value="1"/>
</dbReference>
<evidence type="ECO:0000256" key="2">
    <source>
        <dbReference type="SAM" id="SignalP"/>
    </source>
</evidence>
<evidence type="ECO:0000313" key="4">
    <source>
        <dbReference type="Proteomes" id="UP000694548"/>
    </source>
</evidence>
<dbReference type="Gene3D" id="3.30.1140.40">
    <property type="entry name" value="Tctex-1"/>
    <property type="match status" value="1"/>
</dbReference>
<proteinExistence type="inferred from homology"/>
<accession>A0A8C6K9S6</accession>
<comment type="similarity">
    <text evidence="1">Belongs to the dynein light chain Tctex-type family.</text>
</comment>
<dbReference type="GO" id="GO:0007018">
    <property type="term" value="P:microtubule-based movement"/>
    <property type="evidence" value="ECO:0007669"/>
    <property type="project" value="TreeGrafter"/>
</dbReference>
<feature type="signal peptide" evidence="2">
    <location>
        <begin position="1"/>
        <end position="17"/>
    </location>
</feature>
<dbReference type="GO" id="GO:0005868">
    <property type="term" value="C:cytoplasmic dynein complex"/>
    <property type="evidence" value="ECO:0007669"/>
    <property type="project" value="TreeGrafter"/>
</dbReference>
<organism evidence="3 4">
    <name type="scientific">Nothobranchius furzeri</name>
    <name type="common">Turquoise killifish</name>
    <dbReference type="NCBI Taxonomy" id="105023"/>
    <lineage>
        <taxon>Eukaryota</taxon>
        <taxon>Metazoa</taxon>
        <taxon>Chordata</taxon>
        <taxon>Craniata</taxon>
        <taxon>Vertebrata</taxon>
        <taxon>Euteleostomi</taxon>
        <taxon>Actinopterygii</taxon>
        <taxon>Neopterygii</taxon>
        <taxon>Teleostei</taxon>
        <taxon>Neoteleostei</taxon>
        <taxon>Acanthomorphata</taxon>
        <taxon>Ovalentaria</taxon>
        <taxon>Atherinomorphae</taxon>
        <taxon>Cyprinodontiformes</taxon>
        <taxon>Nothobranchiidae</taxon>
        <taxon>Nothobranchius</taxon>
    </lineage>
</organism>
<dbReference type="GeneTree" id="ENSGT00940000154531"/>
<dbReference type="GO" id="GO:0045505">
    <property type="term" value="F:dynein intermediate chain binding"/>
    <property type="evidence" value="ECO:0007669"/>
    <property type="project" value="TreeGrafter"/>
</dbReference>
<keyword evidence="4" id="KW-1185">Reference proteome</keyword>